<dbReference type="OrthoDB" id="118550at2759"/>
<dbReference type="CDD" id="cd22285">
    <property type="entry name" value="HD_XLF_N"/>
    <property type="match status" value="1"/>
</dbReference>
<dbReference type="Pfam" id="PF09302">
    <property type="entry name" value="XLF"/>
    <property type="match status" value="1"/>
</dbReference>
<evidence type="ECO:0000256" key="3">
    <source>
        <dbReference type="ARBA" id="ARBA00023125"/>
    </source>
</evidence>
<dbReference type="Proteomes" id="UP000677054">
    <property type="component" value="Unassembled WGS sequence"/>
</dbReference>
<keyword evidence="3" id="KW-0238">DNA-binding</keyword>
<evidence type="ECO:0000256" key="6">
    <source>
        <dbReference type="ARBA" id="ARBA00025747"/>
    </source>
</evidence>
<name>A0A7R9AA86_9CRUS</name>
<keyword evidence="11" id="KW-1185">Reference proteome</keyword>
<evidence type="ECO:0000256" key="1">
    <source>
        <dbReference type="ARBA" id="ARBA00004123"/>
    </source>
</evidence>
<feature type="region of interest" description="Disordered" evidence="8">
    <location>
        <begin position="269"/>
        <end position="288"/>
    </location>
</feature>
<dbReference type="InterPro" id="IPR015381">
    <property type="entry name" value="XLF-like_N"/>
</dbReference>
<reference evidence="10" key="1">
    <citation type="submission" date="2020-11" db="EMBL/GenBank/DDBJ databases">
        <authorList>
            <person name="Tran Van P."/>
        </authorList>
    </citation>
    <scope>NUCLEOTIDE SEQUENCE</scope>
</reference>
<dbReference type="EMBL" id="CAJPEV010002828">
    <property type="protein sequence ID" value="CAG0898155.1"/>
    <property type="molecule type" value="Genomic_DNA"/>
</dbReference>
<dbReference type="PANTHER" id="PTHR32235:SF1">
    <property type="entry name" value="NON-HOMOLOGOUS END-JOINING FACTOR 1"/>
    <property type="match status" value="1"/>
</dbReference>
<dbReference type="Gene3D" id="2.170.210.10">
    <property type="entry name" value="DNA double-strand break repair and VJ recombination XRCC4, N-terminal"/>
    <property type="match status" value="1"/>
</dbReference>
<organism evidence="10">
    <name type="scientific">Darwinula stevensoni</name>
    <dbReference type="NCBI Taxonomy" id="69355"/>
    <lineage>
        <taxon>Eukaryota</taxon>
        <taxon>Metazoa</taxon>
        <taxon>Ecdysozoa</taxon>
        <taxon>Arthropoda</taxon>
        <taxon>Crustacea</taxon>
        <taxon>Oligostraca</taxon>
        <taxon>Ostracoda</taxon>
        <taxon>Podocopa</taxon>
        <taxon>Podocopida</taxon>
        <taxon>Darwinulocopina</taxon>
        <taxon>Darwinuloidea</taxon>
        <taxon>Darwinulidae</taxon>
        <taxon>Darwinula</taxon>
    </lineage>
</organism>
<dbReference type="InterPro" id="IPR038051">
    <property type="entry name" value="XRCC4-like_N_sf"/>
</dbReference>
<dbReference type="AlphaFoldDB" id="A0A7R9AA86"/>
<feature type="domain" description="XLF-like N-terminal" evidence="9">
    <location>
        <begin position="18"/>
        <end position="116"/>
    </location>
</feature>
<feature type="compositionally biased region" description="Basic residues" evidence="8">
    <location>
        <begin position="279"/>
        <end position="288"/>
    </location>
</feature>
<accession>A0A7R9AA86</accession>
<comment type="subcellular location">
    <subcellularLocation>
        <location evidence="1">Nucleus</location>
    </subcellularLocation>
</comment>
<evidence type="ECO:0000313" key="10">
    <source>
        <dbReference type="EMBL" id="CAD7250387.1"/>
    </source>
</evidence>
<evidence type="ECO:0000256" key="8">
    <source>
        <dbReference type="SAM" id="MobiDB-lite"/>
    </source>
</evidence>
<feature type="region of interest" description="Disordered" evidence="8">
    <location>
        <begin position="230"/>
        <end position="262"/>
    </location>
</feature>
<sequence length="288" mass="32668">MEEEFVKAPWIPCSGVHALKFISHESGYIAIITDFISCYEEKLNAEETQQRCQEQNPNLEIEGNQIVEELKTSLHSCLDSKIGLFIIVCNGNGDHIDAKLSSSVSGLPFYWEFSFSSSPPETLARHVTGPLCSMIHLLLGERQLLLQQIKNHERVLEEYQASGFPPPHSMHGISLMSTDELEMKRSQLPRSLESVDAKALFGQLEIRELYKKHQITFSFAMESICNDEKGEREAGVNDTANHEISPVKAKAEPPDKEGQLKRRMELEEQLSAERAAKEKQKRLKKFNL</sequence>
<keyword evidence="2" id="KW-0227">DNA damage</keyword>
<proteinExistence type="inferred from homology"/>
<dbReference type="GO" id="GO:0032807">
    <property type="term" value="C:DNA ligase IV complex"/>
    <property type="evidence" value="ECO:0007669"/>
    <property type="project" value="TreeGrafter"/>
</dbReference>
<dbReference type="GO" id="GO:0006303">
    <property type="term" value="P:double-strand break repair via nonhomologous end joining"/>
    <property type="evidence" value="ECO:0007669"/>
    <property type="project" value="TreeGrafter"/>
</dbReference>
<evidence type="ECO:0000256" key="5">
    <source>
        <dbReference type="ARBA" id="ARBA00023242"/>
    </source>
</evidence>
<gene>
    <name evidence="10" type="ORF">DSTB1V02_LOCUS10165</name>
</gene>
<feature type="compositionally biased region" description="Basic and acidic residues" evidence="8">
    <location>
        <begin position="249"/>
        <end position="262"/>
    </location>
</feature>
<dbReference type="EMBL" id="LR902345">
    <property type="protein sequence ID" value="CAD7250387.1"/>
    <property type="molecule type" value="Genomic_DNA"/>
</dbReference>
<dbReference type="PANTHER" id="PTHR32235">
    <property type="entry name" value="NON-HOMOLOGOUS END-JOINING FACTOR 1"/>
    <property type="match status" value="1"/>
</dbReference>
<keyword evidence="5" id="KW-0539">Nucleus</keyword>
<evidence type="ECO:0000256" key="2">
    <source>
        <dbReference type="ARBA" id="ARBA00022763"/>
    </source>
</evidence>
<keyword evidence="4" id="KW-0234">DNA repair</keyword>
<evidence type="ECO:0000256" key="4">
    <source>
        <dbReference type="ARBA" id="ARBA00023204"/>
    </source>
</evidence>
<dbReference type="InterPro" id="IPR052287">
    <property type="entry name" value="NHEJ_factor"/>
</dbReference>
<protein>
    <recommendedName>
        <fullName evidence="7">Non-homologous end-joining factor 1</fullName>
    </recommendedName>
</protein>
<evidence type="ECO:0000256" key="7">
    <source>
        <dbReference type="ARBA" id="ARBA00044529"/>
    </source>
</evidence>
<comment type="similarity">
    <text evidence="6">Belongs to the XRCC4-XLF family. XLF subfamily.</text>
</comment>
<evidence type="ECO:0000313" key="11">
    <source>
        <dbReference type="Proteomes" id="UP000677054"/>
    </source>
</evidence>
<dbReference type="GO" id="GO:0045027">
    <property type="term" value="F:DNA end binding"/>
    <property type="evidence" value="ECO:0007669"/>
    <property type="project" value="TreeGrafter"/>
</dbReference>
<evidence type="ECO:0000259" key="9">
    <source>
        <dbReference type="Pfam" id="PF09302"/>
    </source>
</evidence>